<evidence type="ECO:0000313" key="10">
    <source>
        <dbReference type="EMBL" id="RPF46679.1"/>
    </source>
</evidence>
<keyword evidence="11" id="KW-1185">Reference proteome</keyword>
<evidence type="ECO:0000256" key="3">
    <source>
        <dbReference type="ARBA" id="ARBA00013085"/>
    </source>
</evidence>
<dbReference type="SUPFAM" id="SSF89550">
    <property type="entry name" value="PHP domain-like"/>
    <property type="match status" value="1"/>
</dbReference>
<dbReference type="GO" id="GO:0004401">
    <property type="term" value="F:histidinol-phosphatase activity"/>
    <property type="evidence" value="ECO:0007669"/>
    <property type="project" value="UniProtKB-UniRule"/>
</dbReference>
<evidence type="ECO:0000256" key="1">
    <source>
        <dbReference type="ARBA" id="ARBA00004970"/>
    </source>
</evidence>
<feature type="domain" description="PHP" evidence="9">
    <location>
        <begin position="8"/>
        <end position="201"/>
    </location>
</feature>
<evidence type="ECO:0000256" key="6">
    <source>
        <dbReference type="ARBA" id="ARBA00023102"/>
    </source>
</evidence>
<dbReference type="EC" id="3.1.3.15" evidence="3 8"/>
<evidence type="ECO:0000256" key="4">
    <source>
        <dbReference type="ARBA" id="ARBA00022605"/>
    </source>
</evidence>
<reference evidence="10 11" key="1">
    <citation type="submission" date="2018-11" db="EMBL/GenBank/DDBJ databases">
        <title>Genomic Encyclopedia of Type Strains, Phase IV (KMG-IV): sequencing the most valuable type-strain genomes for metagenomic binning, comparative biology and taxonomic classification.</title>
        <authorList>
            <person name="Goeker M."/>
        </authorList>
    </citation>
    <scope>NUCLEOTIDE SEQUENCE [LARGE SCALE GENOMIC DNA]</scope>
    <source>
        <strain evidence="10 11">DSM 102936</strain>
    </source>
</reference>
<protein>
    <recommendedName>
        <fullName evidence="3 8">Histidinol-phosphatase</fullName>
        <shortName evidence="8">HolPase</shortName>
        <ecNumber evidence="3 8">3.1.3.15</ecNumber>
    </recommendedName>
</protein>
<sequence>MAGRKLVDYHIHTRRCGHATGDPAAFVAAARARGLREIGFADHIPQYFLPVAERDPGLAMAAEELDAYVAEVLALGRENRDLRVRLGIEADYVPGKEEALAAILQSYPFDYVLGSIHYLDGWGFDNPAAIAGYAGKDIDLLYRDYCRLLQRMVATGLFDVVAHPDLLKKFGYRPRGDIAALYEETVRAIAAAGVVVEVNTAGLRQPVGEIYPAPFFLSLCYRYDVPVTLGSDAHRPEDVGRDFDHAVDLLLRIGYREVVTFEGRRRRLLPLL</sequence>
<dbReference type="NCBIfam" id="NF005596">
    <property type="entry name" value="PRK07328.1"/>
    <property type="match status" value="1"/>
</dbReference>
<comment type="similarity">
    <text evidence="2 8">Belongs to the PHP hydrolase family. HisK subfamily.</text>
</comment>
<evidence type="ECO:0000256" key="7">
    <source>
        <dbReference type="ARBA" id="ARBA00049158"/>
    </source>
</evidence>
<dbReference type="CDD" id="cd12110">
    <property type="entry name" value="PHP_HisPPase_Hisj_like"/>
    <property type="match status" value="1"/>
</dbReference>
<dbReference type="Pfam" id="PF02811">
    <property type="entry name" value="PHP"/>
    <property type="match status" value="1"/>
</dbReference>
<keyword evidence="5 8" id="KW-0378">Hydrolase</keyword>
<dbReference type="InterPro" id="IPR004013">
    <property type="entry name" value="PHP_dom"/>
</dbReference>
<comment type="catalytic activity">
    <reaction evidence="7 8">
        <text>L-histidinol phosphate + H2O = L-histidinol + phosphate</text>
        <dbReference type="Rhea" id="RHEA:14465"/>
        <dbReference type="ChEBI" id="CHEBI:15377"/>
        <dbReference type="ChEBI" id="CHEBI:43474"/>
        <dbReference type="ChEBI" id="CHEBI:57699"/>
        <dbReference type="ChEBI" id="CHEBI:57980"/>
        <dbReference type="EC" id="3.1.3.15"/>
    </reaction>
</comment>
<evidence type="ECO:0000256" key="2">
    <source>
        <dbReference type="ARBA" id="ARBA00009152"/>
    </source>
</evidence>
<gene>
    <name evidence="10" type="ORF">EDD75_0931</name>
</gene>
<dbReference type="Proteomes" id="UP000282654">
    <property type="component" value="Unassembled WGS sequence"/>
</dbReference>
<evidence type="ECO:0000313" key="11">
    <source>
        <dbReference type="Proteomes" id="UP000282654"/>
    </source>
</evidence>
<comment type="pathway">
    <text evidence="1 8">Amino-acid biosynthesis; L-histidine biosynthesis; L-histidine from 5-phospho-alpha-D-ribose 1-diphosphate: step 8/9.</text>
</comment>
<proteinExistence type="inferred from homology"/>
<dbReference type="NCBIfam" id="TIGR01856">
    <property type="entry name" value="hisJ_fam"/>
    <property type="match status" value="1"/>
</dbReference>
<dbReference type="EMBL" id="RKRE01000002">
    <property type="protein sequence ID" value="RPF46679.1"/>
    <property type="molecule type" value="Genomic_DNA"/>
</dbReference>
<dbReference type="Gene3D" id="3.20.20.140">
    <property type="entry name" value="Metal-dependent hydrolases"/>
    <property type="match status" value="1"/>
</dbReference>
<dbReference type="GO" id="GO:0005737">
    <property type="term" value="C:cytoplasm"/>
    <property type="evidence" value="ECO:0007669"/>
    <property type="project" value="TreeGrafter"/>
</dbReference>
<dbReference type="UniPathway" id="UPA00031">
    <property type="reaction ID" value="UER00013"/>
</dbReference>
<dbReference type="GO" id="GO:0000105">
    <property type="term" value="P:L-histidine biosynthetic process"/>
    <property type="evidence" value="ECO:0007669"/>
    <property type="project" value="UniProtKB-UniRule"/>
</dbReference>
<dbReference type="InterPro" id="IPR016195">
    <property type="entry name" value="Pol/histidinol_Pase-like"/>
</dbReference>
<dbReference type="AlphaFoldDB" id="A0A3N5ANL7"/>
<name>A0A3N5ANL7_9THEO</name>
<organism evidence="10 11">
    <name type="scientific">Thermodesulfitimonas autotrophica</name>
    <dbReference type="NCBI Taxonomy" id="1894989"/>
    <lineage>
        <taxon>Bacteria</taxon>
        <taxon>Bacillati</taxon>
        <taxon>Bacillota</taxon>
        <taxon>Clostridia</taxon>
        <taxon>Thermoanaerobacterales</taxon>
        <taxon>Thermoanaerobacteraceae</taxon>
        <taxon>Thermodesulfitimonas</taxon>
    </lineage>
</organism>
<evidence type="ECO:0000256" key="5">
    <source>
        <dbReference type="ARBA" id="ARBA00022801"/>
    </source>
</evidence>
<accession>A0A3N5ANL7</accession>
<keyword evidence="6 8" id="KW-0368">Histidine biosynthesis</keyword>
<dbReference type="InterPro" id="IPR010140">
    <property type="entry name" value="Histidinol_P_phosphatase_HisJ"/>
</dbReference>
<dbReference type="RefSeq" id="WP_123928726.1">
    <property type="nucleotide sequence ID" value="NZ_RKRE01000002.1"/>
</dbReference>
<evidence type="ECO:0000259" key="9">
    <source>
        <dbReference type="Pfam" id="PF02811"/>
    </source>
</evidence>
<evidence type="ECO:0000256" key="8">
    <source>
        <dbReference type="RuleBase" id="RU366003"/>
    </source>
</evidence>
<keyword evidence="4 8" id="KW-0028">Amino-acid biosynthesis</keyword>
<dbReference type="OrthoDB" id="9775255at2"/>
<dbReference type="PANTHER" id="PTHR21039:SF0">
    <property type="entry name" value="HISTIDINOL-PHOSPHATASE"/>
    <property type="match status" value="1"/>
</dbReference>
<dbReference type="PANTHER" id="PTHR21039">
    <property type="entry name" value="HISTIDINOL PHOSPHATASE-RELATED"/>
    <property type="match status" value="1"/>
</dbReference>
<comment type="caution">
    <text evidence="10">The sequence shown here is derived from an EMBL/GenBank/DDBJ whole genome shotgun (WGS) entry which is preliminary data.</text>
</comment>